<feature type="repeat" description="WD" evidence="1">
    <location>
        <begin position="220"/>
        <end position="250"/>
    </location>
</feature>
<dbReference type="SMART" id="SM00320">
    <property type="entry name" value="WD40"/>
    <property type="match status" value="4"/>
</dbReference>
<protein>
    <submittedName>
        <fullName evidence="2">HEAT repeat domain-containing protein</fullName>
    </submittedName>
</protein>
<dbReference type="PANTHER" id="PTHR12697">
    <property type="entry name" value="PBS LYASE HEAT-LIKE PROTEIN"/>
    <property type="match status" value="1"/>
</dbReference>
<reference evidence="2" key="1">
    <citation type="submission" date="2024-05" db="EMBL/GenBank/DDBJ databases">
        <title>Planctomycetes of the genus Singulisphaera possess chitinolytic capabilities.</title>
        <authorList>
            <person name="Ivanova A."/>
        </authorList>
    </citation>
    <scope>NUCLEOTIDE SEQUENCE</scope>
    <source>
        <strain evidence="2">Ch08T</strain>
    </source>
</reference>
<dbReference type="InterPro" id="IPR001680">
    <property type="entry name" value="WD40_rpt"/>
</dbReference>
<dbReference type="Pfam" id="PF00400">
    <property type="entry name" value="WD40"/>
    <property type="match status" value="1"/>
</dbReference>
<dbReference type="PANTHER" id="PTHR12697:SF5">
    <property type="entry name" value="DEOXYHYPUSINE HYDROXYLASE"/>
    <property type="match status" value="1"/>
</dbReference>
<dbReference type="InterPro" id="IPR015943">
    <property type="entry name" value="WD40/YVTN_repeat-like_dom_sf"/>
</dbReference>
<dbReference type="EMBL" id="CP155447">
    <property type="protein sequence ID" value="XBH02218.1"/>
    <property type="molecule type" value="Genomic_DNA"/>
</dbReference>
<evidence type="ECO:0000313" key="2">
    <source>
        <dbReference type="EMBL" id="XBH02218.1"/>
    </source>
</evidence>
<dbReference type="InterPro" id="IPR016024">
    <property type="entry name" value="ARM-type_fold"/>
</dbReference>
<proteinExistence type="predicted"/>
<dbReference type="PROSITE" id="PS50082">
    <property type="entry name" value="WD_REPEATS_2"/>
    <property type="match status" value="1"/>
</dbReference>
<dbReference type="InterPro" id="IPR011989">
    <property type="entry name" value="ARM-like"/>
</dbReference>
<dbReference type="RefSeq" id="WP_406694960.1">
    <property type="nucleotide sequence ID" value="NZ_CP155447.1"/>
</dbReference>
<evidence type="ECO:0000256" key="1">
    <source>
        <dbReference type="PROSITE-ProRule" id="PRU00221"/>
    </source>
</evidence>
<dbReference type="Gene3D" id="1.25.10.10">
    <property type="entry name" value="Leucine-rich Repeat Variant"/>
    <property type="match status" value="7"/>
</dbReference>
<accession>A0AAU7CAS8</accession>
<sequence>MSLEKYLNYRGDVKAIAGVGPIVAFVTVHPEGRATGVYRLDADKLTMGLDPVPTGGLVVLGDDDEETLWVGGEDGQVYRGSVRGGALKPLGASLGLAPKALALLAEGRLAVLAGSQVVILARKDGKPLQTLPLAEPGTALAADPTGRWLTVGTAQGTVTVFDVEDKPEFLLSASEKLHEGAVTALLFEPEELRFLSAGADLKLLSTHARGKLEPEDKGKGASHTDRISALIWGPGDRLYSGSRDGTVKNWPRSGGARPATLKDGMAKVVALTLVQVHDRARLVAACEDNTLRFFTLDAAGKFGEPSHRVEGAQRRALNELAQPESRQREAAIEELAEFDDAASLELISAQVGQDADPALRLLAVRKLGGSKHPRAAKLLEPWLGESGEAVRLAALEGLRRHLGETDLRPLDLALKVEKADVGCEAVRALETLAKQDDRAFARLLETLNARPAEVRQAALASLETVYDARSPEASLVALNSKHADVRRLAIVRLFQRGMLKDQGVQTALRRRGEDEDPEVRRTAFLLSLYTREPLLEALRRRDPDLQRQLLELEGASAEVEPAEKKAKPAKGRAKAAKSDRAELVLEDDDFAPLLQATASRALDTSLRGARGLALLGDPRAFGLLLQLSREEDARARVEVCRALAALDDSRAIERLRSLLHDREPEVRDAAFSALAQIHQADPLLGAESGLGSSFEDVRRRGLQLLIAEIRKAPPKGTEGPALSHLARALNDSFESVRNEAFKATLNLQLAGGGAGTLRFVGRSIHAAVRREVLTETMAQVSQPWGWDLLLEFFNDPDPTLRDDAFEFANKKTKGLEFLDAGLSSRYPDIRKRSVEALVKKRTKAAQALLVRAVGDEDRDVRLAALESLVVADARPELAKALDNPHADVRLRAARALAGHGDVAALQPLLALATEPEPLEAERKGDWAKRVESALDGLGELGDPAALTSIIPQLDSPNGSIRAHAASALIWVARPETLDALRQALSHADPKVKYNAALGLAYAGESSVAPIVFSIQAREFLDANQLLAAALSLGTAGEDQLIVFLDDSKGDVRFQALLLLMLLEWKAPRAAATRVLACLSSRTPRGRLVAARALESLGDSTAFRSFVVHLINDRGDEPSRTITESTVDALAELLAYGTPLVRARTVDLLHHLREKEQAAWDLPWSIHASRFASEIAALRTQAETRSSVSLAYDRPELLELAFGAYVGLVREQGGSSNRKKKGTGVDPQVVRVRQTALGRLLALAQTDPHFARGAVPVLIQALGDPNQGVRLLAFEQLQTLGVDAPLLGSEALGAGHTDLGVKGLEVLTSGAAAGEGRAILERVMLTRQDELAIEAARLLIETQGPVAVAGQALTAAHEPLRERAVAWLTAAYDKDEAAGVLLREALNSRYQRVREAAAFDLATKKDQAAFPALVRLLEQVQLPAPQVRIIRALATLGDSRAPDALLDRLQTDPSGTALADPLIATAGGFRRPENVDRLLRLMENDRKRREVAFEAVLTISGFDQYVHDPEDELTDRRWEVEQHPRHPEILARLLERCSALGEPKLLSRLVPGARWARANIVDPALAVLILHPDEALRRDAVEALGWRVRKRGTDAEPLLKVLSHQDPITQFLAAEALAKGGRTEGLNVLLASLDFVSDLNLRRRAVEALGALGDERALDTLLRLASDAGHALQEQAAEAIGHLGRSSKADDIFKLLERYAKGEQALLASNAVRGLRWLDTRAGWQAVRRAALEGDSPLLRTTALEMLAFNDDPATRDLFLRQLAGGAEDERIPLLDVALASARRLFGPDSLEPDYALLRNPQLYDDDERLNAVARVCERGEASQIFEIVTKASREVQELLTTHLLSRPSLPLEEARAALERPEAQAVELAARVLGRAGPAAKPMAGALEAALPKWCNAWEESRRKSERGETKETERLAESLTPCVRNLVWAAGRLGTSRETLLEMAAARPGDRIYRPLRLAAVTALTSWKPTPEIAVALERAATGDDPELRALAASAAGRDGGELATRLADQFLADRVSFPRVVKNQDVKAKTLARLAAARIHEQGVVLPYLVAQADVEGLTAVMGDRSLPTLTRLGAVEALAKLAREDAEDQLRTLGTATDDDEDLRKAAWRGLRRSKRARVKAAGSEVRS</sequence>
<keyword evidence="1" id="KW-0853">WD repeat</keyword>
<organism evidence="2">
    <name type="scientific">Singulisphaera sp. Ch08</name>
    <dbReference type="NCBI Taxonomy" id="3120278"/>
    <lineage>
        <taxon>Bacteria</taxon>
        <taxon>Pseudomonadati</taxon>
        <taxon>Planctomycetota</taxon>
        <taxon>Planctomycetia</taxon>
        <taxon>Isosphaerales</taxon>
        <taxon>Isosphaeraceae</taxon>
        <taxon>Singulisphaera</taxon>
    </lineage>
</organism>
<dbReference type="SMART" id="SM00567">
    <property type="entry name" value="EZ_HEAT"/>
    <property type="match status" value="18"/>
</dbReference>
<name>A0AAU7CAS8_9BACT</name>
<dbReference type="Gene3D" id="2.130.10.10">
    <property type="entry name" value="YVTN repeat-like/Quinoprotein amine dehydrogenase"/>
    <property type="match status" value="1"/>
</dbReference>
<dbReference type="InterPro" id="IPR011047">
    <property type="entry name" value="Quinoprotein_ADH-like_sf"/>
</dbReference>
<dbReference type="GO" id="GO:0016491">
    <property type="term" value="F:oxidoreductase activity"/>
    <property type="evidence" value="ECO:0007669"/>
    <property type="project" value="TreeGrafter"/>
</dbReference>
<dbReference type="InterPro" id="IPR004155">
    <property type="entry name" value="PBS_lyase_HEAT"/>
</dbReference>
<gene>
    <name evidence="2" type="ORF">V5E97_28350</name>
</gene>
<dbReference type="Pfam" id="PF13646">
    <property type="entry name" value="HEAT_2"/>
    <property type="match status" value="5"/>
</dbReference>
<dbReference type="SUPFAM" id="SSF50998">
    <property type="entry name" value="Quinoprotein alcohol dehydrogenase-like"/>
    <property type="match status" value="1"/>
</dbReference>
<dbReference type="SUPFAM" id="SSF48371">
    <property type="entry name" value="ARM repeat"/>
    <property type="match status" value="4"/>
</dbReference>